<gene>
    <name evidence="2" type="ORF">KDU71_05155</name>
</gene>
<protein>
    <submittedName>
        <fullName evidence="2">Uncharacterized protein</fullName>
    </submittedName>
</protein>
<sequence>MFKVIGSEKVKYYQINLIAIAIFMLIILLPFCFFDKDGYNFIILIICMTLVLSFNFIYSRLYKLEFNREFFKLSNLFTTKKEAFADFIDITIVTKLPFILCIRFKGRRKYFFMLNAKDNFLSFFTSKEQILEKIKLQINGIREADNE</sequence>
<organism evidence="2 3">
    <name type="scientific">Carboxylicivirga sediminis</name>
    <dbReference type="NCBI Taxonomy" id="2006564"/>
    <lineage>
        <taxon>Bacteria</taxon>
        <taxon>Pseudomonadati</taxon>
        <taxon>Bacteroidota</taxon>
        <taxon>Bacteroidia</taxon>
        <taxon>Marinilabiliales</taxon>
        <taxon>Marinilabiliaceae</taxon>
        <taxon>Carboxylicivirga</taxon>
    </lineage>
</organism>
<reference evidence="2" key="2">
    <citation type="submission" date="2021-04" db="EMBL/GenBank/DDBJ databases">
        <authorList>
            <person name="Zhang T."/>
            <person name="Zhang Y."/>
            <person name="Lu D."/>
            <person name="Zuo D."/>
            <person name="Du Z."/>
        </authorList>
    </citation>
    <scope>NUCLEOTIDE SEQUENCE</scope>
    <source>
        <strain evidence="2">JR1</strain>
    </source>
</reference>
<evidence type="ECO:0000313" key="2">
    <source>
        <dbReference type="EMBL" id="MBR8534940.1"/>
    </source>
</evidence>
<keyword evidence="1" id="KW-0812">Transmembrane</keyword>
<proteinExistence type="predicted"/>
<comment type="caution">
    <text evidence="2">The sequence shown here is derived from an EMBL/GenBank/DDBJ whole genome shotgun (WGS) entry which is preliminary data.</text>
</comment>
<evidence type="ECO:0000256" key="1">
    <source>
        <dbReference type="SAM" id="Phobius"/>
    </source>
</evidence>
<keyword evidence="3" id="KW-1185">Reference proteome</keyword>
<dbReference type="RefSeq" id="WP_212188839.1">
    <property type="nucleotide sequence ID" value="NZ_JAGTAR010000005.1"/>
</dbReference>
<keyword evidence="1" id="KW-0472">Membrane</keyword>
<dbReference type="EMBL" id="JAGTAR010000005">
    <property type="protein sequence ID" value="MBR8534940.1"/>
    <property type="molecule type" value="Genomic_DNA"/>
</dbReference>
<dbReference type="Proteomes" id="UP000679220">
    <property type="component" value="Unassembled WGS sequence"/>
</dbReference>
<keyword evidence="1" id="KW-1133">Transmembrane helix</keyword>
<feature type="transmembrane region" description="Helical" evidence="1">
    <location>
        <begin position="12"/>
        <end position="33"/>
    </location>
</feature>
<name>A0A941F383_9BACT</name>
<dbReference type="AlphaFoldDB" id="A0A941F383"/>
<feature type="transmembrane region" description="Helical" evidence="1">
    <location>
        <begin position="39"/>
        <end position="58"/>
    </location>
</feature>
<evidence type="ECO:0000313" key="3">
    <source>
        <dbReference type="Proteomes" id="UP000679220"/>
    </source>
</evidence>
<reference evidence="2" key="1">
    <citation type="journal article" date="2018" name="Int. J. Syst. Evol. Microbiol.">
        <title>Carboxylicivirga sediminis sp. nov., isolated from coastal sediment.</title>
        <authorList>
            <person name="Wang F.Q."/>
            <person name="Ren L.H."/>
            <person name="Zou R.J."/>
            <person name="Sun Y.Z."/>
            <person name="Liu X.J."/>
            <person name="Jiang F."/>
            <person name="Liu L.J."/>
        </authorList>
    </citation>
    <scope>NUCLEOTIDE SEQUENCE</scope>
    <source>
        <strain evidence="2">JR1</strain>
    </source>
</reference>
<accession>A0A941F383</accession>